<evidence type="ECO:0000256" key="1">
    <source>
        <dbReference type="SAM" id="Coils"/>
    </source>
</evidence>
<evidence type="ECO:0000313" key="3">
    <source>
        <dbReference type="Proteomes" id="UP000541444"/>
    </source>
</evidence>
<gene>
    <name evidence="2" type="ORF">GIB67_002225</name>
</gene>
<keyword evidence="3" id="KW-1185">Reference proteome</keyword>
<dbReference type="Proteomes" id="UP000541444">
    <property type="component" value="Unassembled WGS sequence"/>
</dbReference>
<sequence length="962" mass="109464">MASISGCAKADEADLVGQLTPVIGVGDEEDTVAELIEWPRLKGSRVEYPTGSSRFREFCRAKSSIDGIWGHAFTYRGNFFKTCSISQEGDYLYLLPDLAKEKKCRHLGDEVSLEYVQGVVKDSQTDRFCCYLAQFDYGLTLALRNLVKSVMNLIRACPAQFNCNFWEVILVCKTLNGRWAAFGSERMITAKDFLEYYAVKYVTATDGAYLLSSSSRPCFFDLPSAGRVWNDNLLWVSGECHQRSDEEPLELNNRTITKGSMEEKLSTPKLNTPLKLARLNEILDGPVDMATVSSTAVRRLAKRKAIKRGAAPRSITSISVDDSSKRRKVTSPIKSQEVLEESDKIAEGADLRLRFEVEAGLLEEQCRAKARKKMVAVMDDEFKKFARALRNIQLGFQDRSMELEKRISQLEGEKKQAESEAEAERLVTASAISRNNLAEKLYQLRYTKVEIIVFSEGNYEEMEIMDEEEVEEREDGLNDVEKTAADNQETIKQEIESSRLRVVDLEGLLEVEKKSSAELHFRMFVYVPFVLHPKLVIIGRPRKNWLSRAYVAREREEQTLLYNAEYTEEYEVLFSQYEGRLDDNVKLSLKLEEAKRQFEEKTATILSRDLALNQHTSELAELKEKVASGSRHELLKGEIKLDTAQTNLAVSETDFEKLSSSIMGKDQKLHKSAQIRDSLIARLDRVKADLRRLKGREAQSRANVAEIQAKNKSLVDNLAHARGNVMRDVQRENEMNERINQLCALISESKRELLVREIKYQKDLKFELDKRDGEITSGEGCREMKEFLHRKEELVENMRIDLTNSQQKSIDLTRQMSERINQLTAKLPKSKVHRLKDNKRAAVTHQAFKELVVHEQEKCDGEALHQRQLSALVAFYVEEIKFLQVEKDLMQDCFSGRTCVYKLDISSIDSIGVMDHGIGTTMAEQIARGREIVAKRALEYMASRTEIGGSSSVISPTLVVGG</sequence>
<dbReference type="EMBL" id="JACGCM010002827">
    <property type="protein sequence ID" value="KAF6134824.1"/>
    <property type="molecule type" value="Genomic_DNA"/>
</dbReference>
<name>A0A7J7KX34_9MAGN</name>
<feature type="non-terminal residue" evidence="2">
    <location>
        <position position="1"/>
    </location>
</feature>
<organism evidence="2 3">
    <name type="scientific">Kingdonia uniflora</name>
    <dbReference type="NCBI Taxonomy" id="39325"/>
    <lineage>
        <taxon>Eukaryota</taxon>
        <taxon>Viridiplantae</taxon>
        <taxon>Streptophyta</taxon>
        <taxon>Embryophyta</taxon>
        <taxon>Tracheophyta</taxon>
        <taxon>Spermatophyta</taxon>
        <taxon>Magnoliopsida</taxon>
        <taxon>Ranunculales</taxon>
        <taxon>Circaeasteraceae</taxon>
        <taxon>Kingdonia</taxon>
    </lineage>
</organism>
<dbReference type="AlphaFoldDB" id="A0A7J7KX34"/>
<comment type="caution">
    <text evidence="2">The sequence shown here is derived from an EMBL/GenBank/DDBJ whole genome shotgun (WGS) entry which is preliminary data.</text>
</comment>
<reference evidence="2 3" key="1">
    <citation type="journal article" date="2020" name="IScience">
        <title>Genome Sequencing of the Endangered Kingdonia uniflora (Circaeasteraceae, Ranunculales) Reveals Potential Mechanisms of Evolutionary Specialization.</title>
        <authorList>
            <person name="Sun Y."/>
            <person name="Deng T."/>
            <person name="Zhang A."/>
            <person name="Moore M.J."/>
            <person name="Landis J.B."/>
            <person name="Lin N."/>
            <person name="Zhang H."/>
            <person name="Zhang X."/>
            <person name="Huang J."/>
            <person name="Zhang X."/>
            <person name="Sun H."/>
            <person name="Wang H."/>
        </authorList>
    </citation>
    <scope>NUCLEOTIDE SEQUENCE [LARGE SCALE GENOMIC DNA]</scope>
    <source>
        <strain evidence="2">TB1705</strain>
        <tissue evidence="2">Leaf</tissue>
    </source>
</reference>
<evidence type="ECO:0000313" key="2">
    <source>
        <dbReference type="EMBL" id="KAF6134824.1"/>
    </source>
</evidence>
<accession>A0A7J7KX34</accession>
<proteinExistence type="predicted"/>
<feature type="coiled-coil region" evidence="1">
    <location>
        <begin position="400"/>
        <end position="427"/>
    </location>
</feature>
<keyword evidence="1" id="KW-0175">Coiled coil</keyword>
<protein>
    <submittedName>
        <fullName evidence="2">Uncharacterized protein</fullName>
    </submittedName>
</protein>